<dbReference type="AlphaFoldDB" id="A0AB34HR33"/>
<reference evidence="3 4" key="1">
    <citation type="submission" date="2022-11" db="EMBL/GenBank/DDBJ databases">
        <title>Whole genome sequence of Eschrichtius robustus ER-17-0199.</title>
        <authorList>
            <person name="Bruniche-Olsen A."/>
            <person name="Black A.N."/>
            <person name="Fields C.J."/>
            <person name="Walden K."/>
            <person name="Dewoody J.A."/>
        </authorList>
    </citation>
    <scope>NUCLEOTIDE SEQUENCE [LARGE SCALE GENOMIC DNA]</scope>
    <source>
        <strain evidence="3">ER-17-0199</strain>
        <tissue evidence="3">Blubber</tissue>
    </source>
</reference>
<dbReference type="Gene3D" id="1.20.1000.10">
    <property type="entry name" value="Guanylate-binding protein, C-terminal domain"/>
    <property type="match status" value="1"/>
</dbReference>
<comment type="caution">
    <text evidence="3">The sequence shown here is derived from an EMBL/GenBank/DDBJ whole genome shotgun (WGS) entry which is preliminary data.</text>
</comment>
<accession>A0AB34HR33</accession>
<dbReference type="InterPro" id="IPR036543">
    <property type="entry name" value="Guanylate-bd_C_sf"/>
</dbReference>
<keyword evidence="1" id="KW-0175">Coiled coil</keyword>
<evidence type="ECO:0000313" key="4">
    <source>
        <dbReference type="Proteomes" id="UP001159641"/>
    </source>
</evidence>
<gene>
    <name evidence="3" type="ORF">J1605_019355</name>
</gene>
<dbReference type="GO" id="GO:0003924">
    <property type="term" value="F:GTPase activity"/>
    <property type="evidence" value="ECO:0007669"/>
    <property type="project" value="InterPro"/>
</dbReference>
<dbReference type="PANTHER" id="PTHR10751">
    <property type="entry name" value="GUANYLATE BINDING PROTEIN"/>
    <property type="match status" value="1"/>
</dbReference>
<evidence type="ECO:0000256" key="1">
    <source>
        <dbReference type="SAM" id="Coils"/>
    </source>
</evidence>
<evidence type="ECO:0000313" key="3">
    <source>
        <dbReference type="EMBL" id="KAJ8793521.1"/>
    </source>
</evidence>
<dbReference type="Pfam" id="PF02841">
    <property type="entry name" value="GBP_C"/>
    <property type="match status" value="1"/>
</dbReference>
<dbReference type="InterPro" id="IPR003191">
    <property type="entry name" value="Guanylate-bd/ATL_C"/>
</dbReference>
<protein>
    <recommendedName>
        <fullName evidence="2">Guanylate-binding protein/Atlastin C-terminal domain-containing protein</fullName>
    </recommendedName>
</protein>
<name>A0AB34HR33_ESCRO</name>
<dbReference type="EMBL" id="JAIQCJ010000966">
    <property type="protein sequence ID" value="KAJ8793521.1"/>
    <property type="molecule type" value="Genomic_DNA"/>
</dbReference>
<sequence>MQEIIKNKKEGFLLQNEEASVKFCQAKLDQLSKALMESISAGTFSVPGGHKLYRKTKERFEWDYCQVPRKGVKAYEVLQNFLQSQVATEKSILQADEALTYREKAIAEERARKEATEKEQELLRQKHWEQQQQMEAQERNLREDIVRLREKLERERENLLREQERMLEHRLKIQNDLLTEGFSNESEQMREEMNRLRNMIENNKKDKTLWIARALDTLATETTAILSVPAKLIGQGLKGLSSLFK</sequence>
<organism evidence="3 4">
    <name type="scientific">Eschrichtius robustus</name>
    <name type="common">California gray whale</name>
    <name type="synonym">Eschrichtius gibbosus</name>
    <dbReference type="NCBI Taxonomy" id="9764"/>
    <lineage>
        <taxon>Eukaryota</taxon>
        <taxon>Metazoa</taxon>
        <taxon>Chordata</taxon>
        <taxon>Craniata</taxon>
        <taxon>Vertebrata</taxon>
        <taxon>Euteleostomi</taxon>
        <taxon>Mammalia</taxon>
        <taxon>Eutheria</taxon>
        <taxon>Laurasiatheria</taxon>
        <taxon>Artiodactyla</taxon>
        <taxon>Whippomorpha</taxon>
        <taxon>Cetacea</taxon>
        <taxon>Mysticeti</taxon>
        <taxon>Eschrichtiidae</taxon>
        <taxon>Eschrichtius</taxon>
    </lineage>
</organism>
<feature type="domain" description="Guanylate-binding protein/Atlastin C-terminal" evidence="2">
    <location>
        <begin position="2"/>
        <end position="196"/>
    </location>
</feature>
<evidence type="ECO:0000259" key="2">
    <source>
        <dbReference type="Pfam" id="PF02841"/>
    </source>
</evidence>
<proteinExistence type="predicted"/>
<dbReference type="Proteomes" id="UP001159641">
    <property type="component" value="Unassembled WGS sequence"/>
</dbReference>
<feature type="coiled-coil region" evidence="1">
    <location>
        <begin position="105"/>
        <end position="206"/>
    </location>
</feature>
<dbReference type="SUPFAM" id="SSF48340">
    <property type="entry name" value="Interferon-induced guanylate-binding protein 1 (GBP1), C-terminal domain"/>
    <property type="match status" value="1"/>
</dbReference>
<dbReference type="GO" id="GO:0005525">
    <property type="term" value="F:GTP binding"/>
    <property type="evidence" value="ECO:0007669"/>
    <property type="project" value="InterPro"/>
</dbReference>
<keyword evidence="4" id="KW-1185">Reference proteome</keyword>